<gene>
    <name evidence="2" type="ORF">J3U87_30075</name>
</gene>
<keyword evidence="3" id="KW-1185">Reference proteome</keyword>
<accession>A0A8A4TLU5</accession>
<dbReference type="KEGG" id="scor:J3U87_30075"/>
<feature type="chain" id="PRO_5035199520" evidence="1">
    <location>
        <begin position="23"/>
        <end position="246"/>
    </location>
</feature>
<feature type="signal peptide" evidence="1">
    <location>
        <begin position="1"/>
        <end position="22"/>
    </location>
</feature>
<dbReference type="AlphaFoldDB" id="A0A8A4TLU5"/>
<evidence type="ECO:0000313" key="2">
    <source>
        <dbReference type="EMBL" id="QTD49851.1"/>
    </source>
</evidence>
<dbReference type="Proteomes" id="UP000663929">
    <property type="component" value="Chromosome"/>
</dbReference>
<evidence type="ECO:0000256" key="1">
    <source>
        <dbReference type="SAM" id="SignalP"/>
    </source>
</evidence>
<sequence>MNIVLRFLTVLLCVSLNPLAFSADLAAEESVDPPWTLRGDGYIIVTKSSTAQNLEDAAIPDELVDSYVNDINITMLVDYRDSPVGPYGELLYMPGNFRFADGKRHFSITRIYVDSLASLEDGRRNWGIPKELAEFSFEPDGRDREKVTVRADGEVFAEMRLTTFGPPFPVNTVWIPEIFRTLGEVLNGWTYVFALSGTGHARLVHFEPLYFDPVYFPDMNQRHVIAAFRVENFTLEFPIPEVFETP</sequence>
<dbReference type="Pfam" id="PF06314">
    <property type="entry name" value="ADC"/>
    <property type="match status" value="1"/>
</dbReference>
<dbReference type="PANTHER" id="PTHR40518:SF1">
    <property type="entry name" value="ACETOACETATE DECARBOXYLASE"/>
    <property type="match status" value="1"/>
</dbReference>
<dbReference type="Gene3D" id="2.40.400.10">
    <property type="entry name" value="Acetoacetate decarboxylase-like"/>
    <property type="match status" value="1"/>
</dbReference>
<evidence type="ECO:0000313" key="3">
    <source>
        <dbReference type="Proteomes" id="UP000663929"/>
    </source>
</evidence>
<dbReference type="InterPro" id="IPR010451">
    <property type="entry name" value="Acetoacetate_decarboxylase"/>
</dbReference>
<dbReference type="InterPro" id="IPR023375">
    <property type="entry name" value="ADC_dom_sf"/>
</dbReference>
<proteinExistence type="predicted"/>
<dbReference type="SUPFAM" id="SSF160104">
    <property type="entry name" value="Acetoacetate decarboxylase-like"/>
    <property type="match status" value="1"/>
</dbReference>
<dbReference type="EMBL" id="CP071793">
    <property type="protein sequence ID" value="QTD49851.1"/>
    <property type="molecule type" value="Genomic_DNA"/>
</dbReference>
<dbReference type="PANTHER" id="PTHR40518">
    <property type="entry name" value="ACETOACETATE DECARBOXYLASE"/>
    <property type="match status" value="1"/>
</dbReference>
<dbReference type="RefSeq" id="WP_237379483.1">
    <property type="nucleotide sequence ID" value="NZ_CP071793.1"/>
</dbReference>
<dbReference type="GO" id="GO:0016829">
    <property type="term" value="F:lyase activity"/>
    <property type="evidence" value="ECO:0007669"/>
    <property type="project" value="InterPro"/>
</dbReference>
<keyword evidence="1" id="KW-0732">Signal</keyword>
<name>A0A8A4TLU5_SULCO</name>
<organism evidence="2 3">
    <name type="scientific">Sulfidibacter corallicola</name>
    <dbReference type="NCBI Taxonomy" id="2818388"/>
    <lineage>
        <taxon>Bacteria</taxon>
        <taxon>Pseudomonadati</taxon>
        <taxon>Acidobacteriota</taxon>
        <taxon>Holophagae</taxon>
        <taxon>Acanthopleuribacterales</taxon>
        <taxon>Acanthopleuribacteraceae</taxon>
        <taxon>Sulfidibacter</taxon>
    </lineage>
</organism>
<protein>
    <submittedName>
        <fullName evidence="2">Acetoacetate decarboxylase family protein</fullName>
    </submittedName>
</protein>
<reference evidence="2" key="1">
    <citation type="submission" date="2021-03" db="EMBL/GenBank/DDBJ databases">
        <title>Acanthopleuribacteraceae sp. M133.</title>
        <authorList>
            <person name="Wang G."/>
        </authorList>
    </citation>
    <scope>NUCLEOTIDE SEQUENCE</scope>
    <source>
        <strain evidence="2">M133</strain>
    </source>
</reference>